<dbReference type="InterPro" id="IPR003033">
    <property type="entry name" value="SCP2_sterol-bd_dom"/>
</dbReference>
<feature type="domain" description="SCP2" evidence="1">
    <location>
        <begin position="19"/>
        <end position="103"/>
    </location>
</feature>
<dbReference type="PANTHER" id="PTHR38693">
    <property type="entry name" value="UBIQUINONE BIOSYNTHESIS PROTEIN UBIJ"/>
    <property type="match status" value="1"/>
</dbReference>
<dbReference type="Pfam" id="PF02036">
    <property type="entry name" value="SCP2"/>
    <property type="match status" value="1"/>
</dbReference>
<organism evidence="2">
    <name type="scientific">hydrothermal vent metagenome</name>
    <dbReference type="NCBI Taxonomy" id="652676"/>
    <lineage>
        <taxon>unclassified sequences</taxon>
        <taxon>metagenomes</taxon>
        <taxon>ecological metagenomes</taxon>
    </lineage>
</organism>
<keyword evidence="2" id="KW-0830">Ubiquinone</keyword>
<gene>
    <name evidence="2" type="ORF">MNBD_GAMMA04-2061</name>
</gene>
<dbReference type="InterPro" id="IPR038989">
    <property type="entry name" value="UbiJ"/>
</dbReference>
<reference evidence="2" key="1">
    <citation type="submission" date="2018-06" db="EMBL/GenBank/DDBJ databases">
        <authorList>
            <person name="Zhirakovskaya E."/>
        </authorList>
    </citation>
    <scope>NUCLEOTIDE SEQUENCE</scope>
</reference>
<evidence type="ECO:0000313" key="2">
    <source>
        <dbReference type="EMBL" id="VAW43814.1"/>
    </source>
</evidence>
<dbReference type="AlphaFoldDB" id="A0A3B0WJU3"/>
<accession>A0A3B0WJU3</accession>
<sequence length="202" mass="22582">MQPSNLMNMSLSQTIESILNTAIRLDDMQGDAFKALEDKVIAVTLTPMDSPLYFIVTDAMVSVQTTLQGEPDAAIQTTLVDFASLPFNRHLPHAKLSGNQTVAQDFITALCTLDIDWEEQLSHYTGDLIAFKVGHGIRSLLNTQTNINQTASQTVREYLQFELEAVPIRHQATRFYQEVNSITNEVNALEKRINQLSTPTKL</sequence>
<name>A0A3B0WJU3_9ZZZZ</name>
<protein>
    <submittedName>
        <fullName evidence="2">Ubiquinone biosynthesis protein UbiJ</fullName>
    </submittedName>
</protein>
<proteinExistence type="inferred from homology"/>
<dbReference type="PANTHER" id="PTHR38693:SF1">
    <property type="entry name" value="UBIQUINONE BIOSYNTHESIS ACCESSORY FACTOR UBIJ"/>
    <property type="match status" value="1"/>
</dbReference>
<dbReference type="GO" id="GO:0006744">
    <property type="term" value="P:ubiquinone biosynthetic process"/>
    <property type="evidence" value="ECO:0007669"/>
    <property type="project" value="InterPro"/>
</dbReference>
<evidence type="ECO:0000259" key="1">
    <source>
        <dbReference type="Pfam" id="PF02036"/>
    </source>
</evidence>
<dbReference type="EMBL" id="UOFB01000002">
    <property type="protein sequence ID" value="VAW43814.1"/>
    <property type="molecule type" value="Genomic_DNA"/>
</dbReference>
<dbReference type="HAMAP" id="MF_02215">
    <property type="entry name" value="UbiJ"/>
    <property type="match status" value="1"/>
</dbReference>